<name>A0A1A8X1Q4_PLAOA</name>
<evidence type="ECO:0000313" key="2">
    <source>
        <dbReference type="EMBL" id="SBS98101.1"/>
    </source>
</evidence>
<feature type="non-terminal residue" evidence="2">
    <location>
        <position position="1"/>
    </location>
</feature>
<feature type="compositionally biased region" description="Basic residues" evidence="1">
    <location>
        <begin position="26"/>
        <end position="44"/>
    </location>
</feature>
<protein>
    <submittedName>
        <fullName evidence="2">Uncharacterized protein</fullName>
    </submittedName>
</protein>
<accession>A0A1A8X1Q4</accession>
<reference evidence="3" key="1">
    <citation type="submission" date="2016-05" db="EMBL/GenBank/DDBJ databases">
        <authorList>
            <person name="Naeem Raeece"/>
        </authorList>
    </citation>
    <scope>NUCLEOTIDE SEQUENCE [LARGE SCALE GENOMIC DNA]</scope>
</reference>
<evidence type="ECO:0000313" key="3">
    <source>
        <dbReference type="Proteomes" id="UP000078546"/>
    </source>
</evidence>
<dbReference type="AlphaFoldDB" id="A0A1A8X1Q4"/>
<dbReference type="EMBL" id="FLQV01000789">
    <property type="protein sequence ID" value="SBS98101.1"/>
    <property type="molecule type" value="Genomic_DNA"/>
</dbReference>
<gene>
    <name evidence="2" type="ORF">POVCU1_043490</name>
</gene>
<dbReference type="Proteomes" id="UP000078546">
    <property type="component" value="Unassembled WGS sequence"/>
</dbReference>
<proteinExistence type="predicted"/>
<sequence>KISKDHLKGTTKNVLLGLSFMERSRQGNKIKRSRTKHSRQKCSRQKSNQQRASDQGTVEQK</sequence>
<evidence type="ECO:0000256" key="1">
    <source>
        <dbReference type="SAM" id="MobiDB-lite"/>
    </source>
</evidence>
<feature type="compositionally biased region" description="Polar residues" evidence="1">
    <location>
        <begin position="45"/>
        <end position="61"/>
    </location>
</feature>
<organism evidence="2 3">
    <name type="scientific">Plasmodium ovale curtisi</name>
    <dbReference type="NCBI Taxonomy" id="864141"/>
    <lineage>
        <taxon>Eukaryota</taxon>
        <taxon>Sar</taxon>
        <taxon>Alveolata</taxon>
        <taxon>Apicomplexa</taxon>
        <taxon>Aconoidasida</taxon>
        <taxon>Haemosporida</taxon>
        <taxon>Plasmodiidae</taxon>
        <taxon>Plasmodium</taxon>
        <taxon>Plasmodium (Plasmodium)</taxon>
    </lineage>
</organism>
<feature type="region of interest" description="Disordered" evidence="1">
    <location>
        <begin position="18"/>
        <end position="61"/>
    </location>
</feature>